<dbReference type="PIRSF" id="PIRSF008502">
    <property type="entry name" value="UCP008502"/>
    <property type="match status" value="1"/>
</dbReference>
<dbReference type="PANTHER" id="PTHR36439:SF1">
    <property type="entry name" value="DUF1697 DOMAIN-CONTAINING PROTEIN"/>
    <property type="match status" value="1"/>
</dbReference>
<organism evidence="1 2">
    <name type="scientific">Streptomyces axinellae</name>
    <dbReference type="NCBI Taxonomy" id="552788"/>
    <lineage>
        <taxon>Bacteria</taxon>
        <taxon>Bacillati</taxon>
        <taxon>Actinomycetota</taxon>
        <taxon>Actinomycetes</taxon>
        <taxon>Kitasatosporales</taxon>
        <taxon>Streptomycetaceae</taxon>
        <taxon>Streptomyces</taxon>
    </lineage>
</organism>
<sequence length="178" mass="19087">MSGMTSYAALLRGINVGGHKKVPMAELRAVMTGLGWSDVRTYLQSGNAVFSTAEADPGPTLERAVAEHFGFTVPCLVRTADELRAVAAACPLEVKELDPAKVLVLFIEEEPAPGHFAGVDAAAYAPDVFQHVGRAVYCYFPGGMGRSKLPAALAAVRPRLTMTGRNWRTVERLIELTS</sequence>
<dbReference type="InterPro" id="IPR012545">
    <property type="entry name" value="DUF1697"/>
</dbReference>
<dbReference type="PANTHER" id="PTHR36439">
    <property type="entry name" value="BLL4334 PROTEIN"/>
    <property type="match status" value="1"/>
</dbReference>
<reference evidence="2" key="1">
    <citation type="journal article" date="2019" name="Int. J. Syst. Evol. Microbiol.">
        <title>The Global Catalogue of Microorganisms (GCM) 10K type strain sequencing project: providing services to taxonomists for standard genome sequencing and annotation.</title>
        <authorList>
            <consortium name="The Broad Institute Genomics Platform"/>
            <consortium name="The Broad Institute Genome Sequencing Center for Infectious Disease"/>
            <person name="Wu L."/>
            <person name="Ma J."/>
        </authorList>
    </citation>
    <scope>NUCLEOTIDE SEQUENCE [LARGE SCALE GENOMIC DNA]</scope>
    <source>
        <strain evidence="2">JCM 16373</strain>
    </source>
</reference>
<comment type="caution">
    <text evidence="1">The sequence shown here is derived from an EMBL/GenBank/DDBJ whole genome shotgun (WGS) entry which is preliminary data.</text>
</comment>
<keyword evidence="2" id="KW-1185">Reference proteome</keyword>
<dbReference type="Pfam" id="PF08002">
    <property type="entry name" value="DUF1697"/>
    <property type="match status" value="1"/>
</dbReference>
<dbReference type="Proteomes" id="UP001501447">
    <property type="component" value="Unassembled WGS sequence"/>
</dbReference>
<dbReference type="EMBL" id="BAAARJ010000019">
    <property type="protein sequence ID" value="GAA2630408.1"/>
    <property type="molecule type" value="Genomic_DNA"/>
</dbReference>
<evidence type="ECO:0000313" key="1">
    <source>
        <dbReference type="EMBL" id="GAA2630408.1"/>
    </source>
</evidence>
<evidence type="ECO:0000313" key="2">
    <source>
        <dbReference type="Proteomes" id="UP001501447"/>
    </source>
</evidence>
<dbReference type="SUPFAM" id="SSF160379">
    <property type="entry name" value="SP0830-like"/>
    <property type="match status" value="1"/>
</dbReference>
<accession>A0ABP6D1S4</accession>
<dbReference type="Gene3D" id="3.30.70.1280">
    <property type="entry name" value="SP0830-like domains"/>
    <property type="match status" value="1"/>
</dbReference>
<gene>
    <name evidence="1" type="ORF">GCM10009863_52390</name>
</gene>
<proteinExistence type="predicted"/>
<name>A0ABP6D1S4_9ACTN</name>
<protein>
    <submittedName>
        <fullName evidence="1">DUF1697 domain-containing protein</fullName>
    </submittedName>
</protein>